<dbReference type="AlphaFoldDB" id="A0AAV3ZAG2"/>
<protein>
    <submittedName>
        <fullName evidence="2">Uncharacterized protein</fullName>
    </submittedName>
</protein>
<evidence type="ECO:0000313" key="2">
    <source>
        <dbReference type="EMBL" id="GFN91742.1"/>
    </source>
</evidence>
<dbReference type="EMBL" id="BLXT01002163">
    <property type="protein sequence ID" value="GFN91742.1"/>
    <property type="molecule type" value="Genomic_DNA"/>
</dbReference>
<gene>
    <name evidence="2" type="ORF">PoB_001824800</name>
</gene>
<keyword evidence="3" id="KW-1185">Reference proteome</keyword>
<accession>A0AAV3ZAG2</accession>
<proteinExistence type="predicted"/>
<reference evidence="2 3" key="1">
    <citation type="journal article" date="2021" name="Elife">
        <title>Chloroplast acquisition without the gene transfer in kleptoplastic sea slugs, Plakobranchus ocellatus.</title>
        <authorList>
            <person name="Maeda T."/>
            <person name="Takahashi S."/>
            <person name="Yoshida T."/>
            <person name="Shimamura S."/>
            <person name="Takaki Y."/>
            <person name="Nagai Y."/>
            <person name="Toyoda A."/>
            <person name="Suzuki Y."/>
            <person name="Arimoto A."/>
            <person name="Ishii H."/>
            <person name="Satoh N."/>
            <person name="Nishiyama T."/>
            <person name="Hasebe M."/>
            <person name="Maruyama T."/>
            <person name="Minagawa J."/>
            <person name="Obokata J."/>
            <person name="Shigenobu S."/>
        </authorList>
    </citation>
    <scope>NUCLEOTIDE SEQUENCE [LARGE SCALE GENOMIC DNA]</scope>
</reference>
<organism evidence="2 3">
    <name type="scientific">Plakobranchus ocellatus</name>
    <dbReference type="NCBI Taxonomy" id="259542"/>
    <lineage>
        <taxon>Eukaryota</taxon>
        <taxon>Metazoa</taxon>
        <taxon>Spiralia</taxon>
        <taxon>Lophotrochozoa</taxon>
        <taxon>Mollusca</taxon>
        <taxon>Gastropoda</taxon>
        <taxon>Heterobranchia</taxon>
        <taxon>Euthyneura</taxon>
        <taxon>Panpulmonata</taxon>
        <taxon>Sacoglossa</taxon>
        <taxon>Placobranchoidea</taxon>
        <taxon>Plakobranchidae</taxon>
        <taxon>Plakobranchus</taxon>
    </lineage>
</organism>
<evidence type="ECO:0000313" key="3">
    <source>
        <dbReference type="Proteomes" id="UP000735302"/>
    </source>
</evidence>
<evidence type="ECO:0000256" key="1">
    <source>
        <dbReference type="SAM" id="MobiDB-lite"/>
    </source>
</evidence>
<feature type="region of interest" description="Disordered" evidence="1">
    <location>
        <begin position="1"/>
        <end position="25"/>
    </location>
</feature>
<dbReference type="Proteomes" id="UP000735302">
    <property type="component" value="Unassembled WGS sequence"/>
</dbReference>
<comment type="caution">
    <text evidence="2">The sequence shown here is derived from an EMBL/GenBank/DDBJ whole genome shotgun (WGS) entry which is preliminary data.</text>
</comment>
<name>A0AAV3ZAG2_9GAST</name>
<sequence>MTVYVSAPLYSRDPIGPATGGRSNPRQEFLQPVHNMVDIRLLGPSSGQGAGGGARIRDRRIPADLRVDSLTTEPPTPLLETDGAGYFYVK</sequence>